<organism evidence="2 3">
    <name type="scientific">Flavobacterium succinicans</name>
    <dbReference type="NCBI Taxonomy" id="29536"/>
    <lineage>
        <taxon>Bacteria</taxon>
        <taxon>Pseudomonadati</taxon>
        <taxon>Bacteroidota</taxon>
        <taxon>Flavobacteriia</taxon>
        <taxon>Flavobacteriales</taxon>
        <taxon>Flavobacteriaceae</taxon>
        <taxon>Flavobacterium</taxon>
    </lineage>
</organism>
<evidence type="ECO:0000256" key="1">
    <source>
        <dbReference type="SAM" id="Phobius"/>
    </source>
</evidence>
<dbReference type="AlphaFoldDB" id="A0A1I4VPN0"/>
<evidence type="ECO:0008006" key="4">
    <source>
        <dbReference type="Google" id="ProtNLM"/>
    </source>
</evidence>
<keyword evidence="1" id="KW-1133">Transmembrane helix</keyword>
<sequence>MILSTQLKIDIVGLLLSILFQIYHYFLQNQIQKSKEQYFSTLNHQYNYNSSLQNLSNCESLFTNY</sequence>
<proteinExistence type="predicted"/>
<gene>
    <name evidence="2" type="ORF">SAMN05444143_10597</name>
</gene>
<feature type="transmembrane region" description="Helical" evidence="1">
    <location>
        <begin position="7"/>
        <end position="26"/>
    </location>
</feature>
<dbReference type="EMBL" id="FOUT01000005">
    <property type="protein sequence ID" value="SFN03093.1"/>
    <property type="molecule type" value="Genomic_DNA"/>
</dbReference>
<protein>
    <recommendedName>
        <fullName evidence="4">Transmembrane protein</fullName>
    </recommendedName>
</protein>
<accession>A0A1I4VPN0</accession>
<keyword evidence="1" id="KW-0472">Membrane</keyword>
<keyword evidence="3" id="KW-1185">Reference proteome</keyword>
<reference evidence="3" key="1">
    <citation type="submission" date="2016-10" db="EMBL/GenBank/DDBJ databases">
        <authorList>
            <person name="Varghese N."/>
            <person name="Submissions S."/>
        </authorList>
    </citation>
    <scope>NUCLEOTIDE SEQUENCE [LARGE SCALE GENOMIC DNA]</scope>
    <source>
        <strain evidence="3">DSM 4002</strain>
    </source>
</reference>
<evidence type="ECO:0000313" key="3">
    <source>
        <dbReference type="Proteomes" id="UP000182961"/>
    </source>
</evidence>
<name>A0A1I4VPN0_9FLAO</name>
<dbReference type="Proteomes" id="UP000182961">
    <property type="component" value="Unassembled WGS sequence"/>
</dbReference>
<evidence type="ECO:0000313" key="2">
    <source>
        <dbReference type="EMBL" id="SFN03093.1"/>
    </source>
</evidence>
<keyword evidence="1" id="KW-0812">Transmembrane</keyword>